<dbReference type="PANTHER" id="PTHR30081">
    <property type="entry name" value="PROTEIN-EXPORT MEMBRANE PROTEIN SEC"/>
    <property type="match status" value="1"/>
</dbReference>
<dbReference type="FunFam" id="1.20.1640.10:FF:000004">
    <property type="entry name" value="Protein translocase subunit SecD"/>
    <property type="match status" value="1"/>
</dbReference>
<evidence type="ECO:0000256" key="2">
    <source>
        <dbReference type="ARBA" id="ARBA00022448"/>
    </source>
</evidence>
<keyword evidence="7 10" id="KW-1133">Transmembrane helix</keyword>
<comment type="function">
    <text evidence="10">Part of the Sec protein translocase complex. Interacts with the SecYEG preprotein conducting channel. SecDF uses the proton motive force (PMF) to complete protein translocation after the ATP-dependent function of SecA.</text>
</comment>
<dbReference type="EMBL" id="PJNW01000002">
    <property type="protein sequence ID" value="PKR90842.1"/>
    <property type="molecule type" value="Genomic_DNA"/>
</dbReference>
<keyword evidence="2 10" id="KW-0813">Transport</keyword>
<dbReference type="InterPro" id="IPR048631">
    <property type="entry name" value="SecD_1st"/>
</dbReference>
<dbReference type="HAMAP" id="MF_01463_B">
    <property type="entry name" value="SecD_B"/>
    <property type="match status" value="1"/>
</dbReference>
<evidence type="ECO:0000256" key="7">
    <source>
        <dbReference type="ARBA" id="ARBA00022989"/>
    </source>
</evidence>
<feature type="transmembrane region" description="Helical" evidence="10">
    <location>
        <begin position="502"/>
        <end position="523"/>
    </location>
</feature>
<evidence type="ECO:0000313" key="14">
    <source>
        <dbReference type="EMBL" id="PKR90842.1"/>
    </source>
</evidence>
<keyword evidence="8 10" id="KW-0811">Translocation</keyword>
<dbReference type="FunFam" id="3.30.1360.200:FF:000002">
    <property type="entry name" value="Preprotein translocase subunit SecD"/>
    <property type="match status" value="1"/>
</dbReference>
<keyword evidence="15" id="KW-1185">Reference proteome</keyword>
<dbReference type="OrthoDB" id="9805019at2"/>
<reference evidence="14 15" key="1">
    <citation type="submission" date="2017-12" db="EMBL/GenBank/DDBJ databases">
        <title>Anaerobic carbon monoxide metabolism by Pleomorphomonas carboxyditropha sp. nov., a new mesophilic hydrogenogenic carboxidotroph.</title>
        <authorList>
            <person name="Esquivel-Elizondo S."/>
            <person name="Krajmalnik-Brown R."/>
        </authorList>
    </citation>
    <scope>NUCLEOTIDE SEQUENCE [LARGE SCALE GENOMIC DNA]</scope>
    <source>
        <strain evidence="14 15">R5-392</strain>
    </source>
</reference>
<dbReference type="NCBIfam" id="TIGR00916">
    <property type="entry name" value="2A0604s01"/>
    <property type="match status" value="1"/>
</dbReference>
<dbReference type="Pfam" id="PF22599">
    <property type="entry name" value="SecDF_P1_head"/>
    <property type="match status" value="1"/>
</dbReference>
<dbReference type="GO" id="GO:0015450">
    <property type="term" value="F:protein-transporting ATPase activity"/>
    <property type="evidence" value="ECO:0007669"/>
    <property type="project" value="InterPro"/>
</dbReference>
<dbReference type="InterPro" id="IPR048634">
    <property type="entry name" value="SecD_SecF_C"/>
</dbReference>
<dbReference type="GO" id="GO:0005886">
    <property type="term" value="C:plasma membrane"/>
    <property type="evidence" value="ECO:0007669"/>
    <property type="project" value="UniProtKB-SubCell"/>
</dbReference>
<dbReference type="InterPro" id="IPR022646">
    <property type="entry name" value="SecD/SecF_CS"/>
</dbReference>
<dbReference type="Gene3D" id="3.30.1360.200">
    <property type="match status" value="1"/>
</dbReference>
<dbReference type="InterPro" id="IPR054384">
    <property type="entry name" value="SecDF_P1_head"/>
</dbReference>
<feature type="domain" description="SecDF P1 head subdomain" evidence="13">
    <location>
        <begin position="243"/>
        <end position="354"/>
    </location>
</feature>
<organism evidence="14 15">
    <name type="scientific">Pleomorphomonas diazotrophica</name>
    <dbReference type="NCBI Taxonomy" id="1166257"/>
    <lineage>
        <taxon>Bacteria</taxon>
        <taxon>Pseudomonadati</taxon>
        <taxon>Pseudomonadota</taxon>
        <taxon>Alphaproteobacteria</taxon>
        <taxon>Hyphomicrobiales</taxon>
        <taxon>Pleomorphomonadaceae</taxon>
        <taxon>Pleomorphomonas</taxon>
    </lineage>
</organism>
<keyword evidence="9 10" id="KW-0472">Membrane</keyword>
<dbReference type="Pfam" id="PF21760">
    <property type="entry name" value="SecD_1st"/>
    <property type="match status" value="1"/>
</dbReference>
<dbReference type="InterPro" id="IPR005791">
    <property type="entry name" value="SecD"/>
</dbReference>
<dbReference type="NCBIfam" id="TIGR01129">
    <property type="entry name" value="secD"/>
    <property type="match status" value="1"/>
</dbReference>
<evidence type="ECO:0000256" key="6">
    <source>
        <dbReference type="ARBA" id="ARBA00022927"/>
    </source>
</evidence>
<dbReference type="AlphaFoldDB" id="A0A1I4QAN4"/>
<dbReference type="GO" id="GO:0065002">
    <property type="term" value="P:intracellular protein transmembrane transport"/>
    <property type="evidence" value="ECO:0007669"/>
    <property type="project" value="UniProtKB-UniRule"/>
</dbReference>
<evidence type="ECO:0000259" key="11">
    <source>
        <dbReference type="Pfam" id="PF02355"/>
    </source>
</evidence>
<feature type="domain" description="Protein export membrane protein SecD/SecF C-terminal" evidence="11">
    <location>
        <begin position="356"/>
        <end position="526"/>
    </location>
</feature>
<dbReference type="Pfam" id="PF02355">
    <property type="entry name" value="SecD_SecF_C"/>
    <property type="match status" value="1"/>
</dbReference>
<evidence type="ECO:0000313" key="15">
    <source>
        <dbReference type="Proteomes" id="UP000233491"/>
    </source>
</evidence>
<keyword evidence="5 10" id="KW-0812">Transmembrane</keyword>
<evidence type="ECO:0000259" key="13">
    <source>
        <dbReference type="Pfam" id="PF22599"/>
    </source>
</evidence>
<feature type="domain" description="Protein translocase subunit SecDF P1" evidence="12">
    <location>
        <begin position="165"/>
        <end position="223"/>
    </location>
</feature>
<dbReference type="Gene3D" id="3.30.70.3400">
    <property type="match status" value="1"/>
</dbReference>
<comment type="subunit">
    <text evidence="10">Forms a complex with SecF. Part of the essential Sec protein translocation apparatus which comprises SecA, SecYEG and auxiliary proteins SecDF-YajC and YidC.</text>
</comment>
<comment type="similarity">
    <text evidence="10">Belongs to the SecD/SecF family. SecD subfamily.</text>
</comment>
<accession>A0A1I4QAN4</accession>
<dbReference type="Gene3D" id="1.20.1640.10">
    <property type="entry name" value="Multidrug efflux transporter AcrB transmembrane domain"/>
    <property type="match status" value="1"/>
</dbReference>
<keyword evidence="6 10" id="KW-0653">Protein transport</keyword>
<evidence type="ECO:0000256" key="3">
    <source>
        <dbReference type="ARBA" id="ARBA00022475"/>
    </source>
</evidence>
<dbReference type="Pfam" id="PF07549">
    <property type="entry name" value="Sec_GG"/>
    <property type="match status" value="1"/>
</dbReference>
<evidence type="ECO:0000256" key="10">
    <source>
        <dbReference type="HAMAP-Rule" id="MF_01463"/>
    </source>
</evidence>
<proteinExistence type="inferred from homology"/>
<feature type="transmembrane region" description="Helical" evidence="10">
    <location>
        <begin position="468"/>
        <end position="490"/>
    </location>
</feature>
<evidence type="ECO:0000259" key="12">
    <source>
        <dbReference type="Pfam" id="PF21760"/>
    </source>
</evidence>
<dbReference type="Proteomes" id="UP000233491">
    <property type="component" value="Unassembled WGS sequence"/>
</dbReference>
<comment type="caution">
    <text evidence="10">Lacks conserved residue(s) required for the propagation of feature annotation.</text>
</comment>
<evidence type="ECO:0000256" key="5">
    <source>
        <dbReference type="ARBA" id="ARBA00022692"/>
    </source>
</evidence>
<dbReference type="InterPro" id="IPR055344">
    <property type="entry name" value="SecD_SecF_C_bact"/>
</dbReference>
<comment type="caution">
    <text evidence="14">The sequence shown here is derived from an EMBL/GenBank/DDBJ whole genome shotgun (WGS) entry which is preliminary data.</text>
</comment>
<keyword evidence="4" id="KW-0997">Cell inner membrane</keyword>
<dbReference type="InterPro" id="IPR022813">
    <property type="entry name" value="SecD/SecF_arch_bac"/>
</dbReference>
<evidence type="ECO:0000256" key="9">
    <source>
        <dbReference type="ARBA" id="ARBA00023136"/>
    </source>
</evidence>
<evidence type="ECO:0000256" key="1">
    <source>
        <dbReference type="ARBA" id="ARBA00004651"/>
    </source>
</evidence>
<evidence type="ECO:0000256" key="4">
    <source>
        <dbReference type="ARBA" id="ARBA00022519"/>
    </source>
</evidence>
<gene>
    <name evidence="10 14" type="primary">secD</name>
    <name evidence="14" type="ORF">CXZ10_05685</name>
</gene>
<protein>
    <recommendedName>
        <fullName evidence="10">Protein translocase subunit SecD</fullName>
    </recommendedName>
</protein>
<feature type="transmembrane region" description="Helical" evidence="10">
    <location>
        <begin position="379"/>
        <end position="397"/>
    </location>
</feature>
<dbReference type="PANTHER" id="PTHR30081:SF1">
    <property type="entry name" value="PROTEIN TRANSLOCASE SUBUNIT SECD"/>
    <property type="match status" value="1"/>
</dbReference>
<dbReference type="SUPFAM" id="SSF82866">
    <property type="entry name" value="Multidrug efflux transporter AcrB transmembrane domain"/>
    <property type="match status" value="1"/>
</dbReference>
<name>A0A1I4QAN4_9HYPH</name>
<dbReference type="RefSeq" id="WP_101288105.1">
    <property type="nucleotide sequence ID" value="NZ_FOUQ01000001.1"/>
</dbReference>
<dbReference type="GO" id="GO:0006605">
    <property type="term" value="P:protein targeting"/>
    <property type="evidence" value="ECO:0007669"/>
    <property type="project" value="UniProtKB-UniRule"/>
</dbReference>
<feature type="transmembrane region" description="Helical" evidence="10">
    <location>
        <begin position="404"/>
        <end position="422"/>
    </location>
</feature>
<keyword evidence="3 10" id="KW-1003">Cell membrane</keyword>
<comment type="subcellular location">
    <subcellularLocation>
        <location evidence="1 10">Cell membrane</location>
        <topology evidence="1 10">Multi-pass membrane protein</topology>
    </subcellularLocation>
</comment>
<feature type="transmembrane region" description="Helical" evidence="10">
    <location>
        <begin position="428"/>
        <end position="447"/>
    </location>
</feature>
<sequence>MLYFSRWKVTTILLTIFVALVVLIPNYLTSDQIKTYWPSWLPGRQVVLGLDLQGGVYLLYQVDVNDYKQKRLKALEGDIRQAMRDEPRIGYTGLGIQGDVVQLKIRDADKVEEAAKRLGNLLNPLSTGALGGAAVTEFQFDQGSDGLMRLGFSEAGLDKRLGTVVQQSIEVIRRRVDQMGAVEPSIQRQGSDRILVEAPGEKDPARLKNIIGRTAQMTFHLVDLNVSADEAAKGNLPPGEMLLKQKEAGGMPMVVDETPLMTGEDLTDAQTSFQSQTNEPVVSFRLSTSGARKFAQVTSDNVGRLFAIVLDDEIISAPRINEPITQGSGQISGNFSVETANDLAVLLRAGALPAKLSVAEERTVGPGLGADSIAAGERAALIGTVAVVIFMLAAYGLFGVFANIALVVNLILIMAIITILQATLTLPGIAGIVLTMGMAVDSNVLIYERIREEQRLGRSPVSAIDAGFRRAFGTILDANITTLIAAIVLFQMGSGPVKGFAVTHVIGIVTTMFTAITFTRLVVATWVRYRRPSVVPL</sequence>
<dbReference type="GO" id="GO:0043952">
    <property type="term" value="P:protein transport by the Sec complex"/>
    <property type="evidence" value="ECO:0007669"/>
    <property type="project" value="UniProtKB-UniRule"/>
</dbReference>
<evidence type="ECO:0000256" key="8">
    <source>
        <dbReference type="ARBA" id="ARBA00023010"/>
    </source>
</evidence>